<keyword evidence="10" id="KW-1185">Reference proteome</keyword>
<dbReference type="PIRSF" id="PIRSF000505">
    <property type="entry name" value="EPSPS"/>
    <property type="match status" value="1"/>
</dbReference>
<comment type="caution">
    <text evidence="7">Lacks conserved residue(s) required for the propagation of feature annotation.</text>
</comment>
<gene>
    <name evidence="7 9" type="primary">aroA</name>
    <name evidence="9" type="ORF">ELAC_2053</name>
</gene>
<name>A0A0H5DTZ9_9BACT</name>
<feature type="binding site" evidence="7">
    <location>
        <position position="91"/>
    </location>
    <ligand>
        <name>phosphoenolpyruvate</name>
        <dbReference type="ChEBI" id="CHEBI:58702"/>
    </ligand>
</feature>
<dbReference type="GO" id="GO:0009073">
    <property type="term" value="P:aromatic amino acid family biosynthetic process"/>
    <property type="evidence" value="ECO:0007669"/>
    <property type="project" value="UniProtKB-KW"/>
</dbReference>
<feature type="binding site" evidence="7">
    <location>
        <position position="21"/>
    </location>
    <ligand>
        <name>3-phosphoshikimate</name>
        <dbReference type="ChEBI" id="CHEBI:145989"/>
    </ligand>
</feature>
<evidence type="ECO:0000256" key="3">
    <source>
        <dbReference type="ARBA" id="ARBA00022605"/>
    </source>
</evidence>
<feature type="binding site" evidence="7">
    <location>
        <position position="165"/>
    </location>
    <ligand>
        <name>3-phosphoshikimate</name>
        <dbReference type="ChEBI" id="CHEBI:145989"/>
    </ligand>
</feature>
<feature type="binding site" evidence="7">
    <location>
        <position position="338"/>
    </location>
    <ligand>
        <name>phosphoenolpyruvate</name>
        <dbReference type="ChEBI" id="CHEBI:58702"/>
    </ligand>
</feature>
<feature type="binding site" evidence="7">
    <location>
        <position position="20"/>
    </location>
    <ligand>
        <name>phosphoenolpyruvate</name>
        <dbReference type="ChEBI" id="CHEBI:58702"/>
    </ligand>
</feature>
<organism evidence="9 10">
    <name type="scientific">Estrella lausannensis</name>
    <dbReference type="NCBI Taxonomy" id="483423"/>
    <lineage>
        <taxon>Bacteria</taxon>
        <taxon>Pseudomonadati</taxon>
        <taxon>Chlamydiota</taxon>
        <taxon>Chlamydiia</taxon>
        <taxon>Parachlamydiales</taxon>
        <taxon>Candidatus Criblamydiaceae</taxon>
        <taxon>Estrella</taxon>
    </lineage>
</organism>
<protein>
    <recommendedName>
        <fullName evidence="7">3-phosphoshikimate 1-carboxyvinyltransferase</fullName>
        <ecNumber evidence="7">2.5.1.19</ecNumber>
    </recommendedName>
    <alternativeName>
        <fullName evidence="7">5-enolpyruvylshikimate-3-phosphate synthase</fullName>
        <shortName evidence="7">EPSP synthase</shortName>
        <shortName evidence="7">EPSPS</shortName>
    </alternativeName>
</protein>
<evidence type="ECO:0000256" key="2">
    <source>
        <dbReference type="ARBA" id="ARBA00009948"/>
    </source>
</evidence>
<dbReference type="GO" id="GO:0009423">
    <property type="term" value="P:chorismate biosynthetic process"/>
    <property type="evidence" value="ECO:0007669"/>
    <property type="project" value="UniProtKB-UniRule"/>
</dbReference>
<feature type="domain" description="Enolpyruvate transferase" evidence="8">
    <location>
        <begin position="11"/>
        <end position="414"/>
    </location>
</feature>
<dbReference type="SUPFAM" id="SSF55205">
    <property type="entry name" value="EPT/RTPC-like"/>
    <property type="match status" value="1"/>
</dbReference>
<dbReference type="InterPro" id="IPR036968">
    <property type="entry name" value="Enolpyruvate_Tfrase_sf"/>
</dbReference>
<comment type="function">
    <text evidence="7">Catalyzes the transfer of the enolpyruvyl moiety of phosphoenolpyruvate (PEP) to the 5-hydroxyl of shikimate-3-phosphate (S3P) to produce enolpyruvyl shikimate-3-phosphate and inorganic phosphate.</text>
</comment>
<comment type="subcellular location">
    <subcellularLocation>
        <location evidence="7">Cytoplasm</location>
    </subcellularLocation>
</comment>
<proteinExistence type="inferred from homology"/>
<comment type="catalytic activity">
    <reaction evidence="6">
        <text>3-phosphoshikimate + phosphoenolpyruvate = 5-O-(1-carboxyvinyl)-3-phosphoshikimate + phosphate</text>
        <dbReference type="Rhea" id="RHEA:21256"/>
        <dbReference type="ChEBI" id="CHEBI:43474"/>
        <dbReference type="ChEBI" id="CHEBI:57701"/>
        <dbReference type="ChEBI" id="CHEBI:58702"/>
        <dbReference type="ChEBI" id="CHEBI:145989"/>
        <dbReference type="EC" id="2.5.1.19"/>
    </reaction>
    <physiologicalReaction direction="left-to-right" evidence="6">
        <dbReference type="Rhea" id="RHEA:21257"/>
    </physiologicalReaction>
</comment>
<feature type="binding site" evidence="7">
    <location>
        <position position="379"/>
    </location>
    <ligand>
        <name>phosphoenolpyruvate</name>
        <dbReference type="ChEBI" id="CHEBI:58702"/>
    </ligand>
</feature>
<dbReference type="Pfam" id="PF00275">
    <property type="entry name" value="EPSP_synthase"/>
    <property type="match status" value="1"/>
</dbReference>
<sequence length="424" mass="45088">MSIKVRKSKPAGSLLVPPSKSQTMRALLFGAAGNGISRVDAFLKSADTERMIYALKMFGADFSLSGESLEIKGTGGEWRGADDVIDVGNSGIMLRFLAAIAVNAPGYTVLTGDASIRKMRNMQELLSGITQLGGEAVSTRANGLAPVVIRGPLTNRRAKIRGVDSQPVSSLMIAAALQRGIFRIDVDEMGEVPWVELTAAWLKKAGAKVSLQGSSITVEMHSSFNSFDYRIGGDISSAAFPAAAALISGTEVELKGLQKDDGQGDIRFFQIIETMGAKVVWSPCGTTLKVCPGDLCGIEIDINDCIDAIAALSVIACYSKGKTVIRNAEAARFKECDRIGVLASELKKMGARIQTIDDGLVIEGGPLQGAVVNSHHDHRMAMAFIAAGLGADGETYVQETSCIEKTYANFPEEMRRMGADLKCV</sequence>
<dbReference type="RefSeq" id="WP_098039243.1">
    <property type="nucleotide sequence ID" value="NZ_CWGJ01000028.1"/>
</dbReference>
<dbReference type="InterPro" id="IPR023193">
    <property type="entry name" value="EPSP_synthase_CS"/>
</dbReference>
<evidence type="ECO:0000313" key="10">
    <source>
        <dbReference type="Proteomes" id="UP000220251"/>
    </source>
</evidence>
<keyword evidence="3 7" id="KW-0028">Amino-acid biosynthesis</keyword>
<keyword evidence="7" id="KW-0963">Cytoplasm</keyword>
<feature type="binding site" evidence="7">
    <location>
        <position position="307"/>
    </location>
    <ligand>
        <name>3-phosphoshikimate</name>
        <dbReference type="ChEBI" id="CHEBI:145989"/>
    </ligand>
</feature>
<dbReference type="CDD" id="cd01556">
    <property type="entry name" value="EPSP_synthase"/>
    <property type="match status" value="1"/>
</dbReference>
<feature type="binding site" evidence="7">
    <location>
        <position position="166"/>
    </location>
    <ligand>
        <name>phosphoenolpyruvate</name>
        <dbReference type="ChEBI" id="CHEBI:58702"/>
    </ligand>
</feature>
<keyword evidence="5 7" id="KW-0057">Aromatic amino acid biosynthesis</keyword>
<dbReference type="UniPathway" id="UPA00053">
    <property type="reaction ID" value="UER00089"/>
</dbReference>
<evidence type="ECO:0000256" key="4">
    <source>
        <dbReference type="ARBA" id="ARBA00022679"/>
    </source>
</evidence>
<dbReference type="GO" id="GO:0005737">
    <property type="term" value="C:cytoplasm"/>
    <property type="evidence" value="ECO:0007669"/>
    <property type="project" value="UniProtKB-SubCell"/>
</dbReference>
<evidence type="ECO:0000256" key="1">
    <source>
        <dbReference type="ARBA" id="ARBA00004811"/>
    </source>
</evidence>
<keyword evidence="4 7" id="KW-0808">Transferase</keyword>
<feature type="binding site" evidence="7">
    <location>
        <position position="166"/>
    </location>
    <ligand>
        <name>3-phosphoshikimate</name>
        <dbReference type="ChEBI" id="CHEBI:145989"/>
    </ligand>
</feature>
<dbReference type="Proteomes" id="UP000220251">
    <property type="component" value="Unassembled WGS sequence"/>
</dbReference>
<evidence type="ECO:0000256" key="6">
    <source>
        <dbReference type="ARBA" id="ARBA00044633"/>
    </source>
</evidence>
<evidence type="ECO:0000313" key="9">
    <source>
        <dbReference type="EMBL" id="CRX39374.1"/>
    </source>
</evidence>
<reference evidence="10" key="1">
    <citation type="submission" date="2015-06" db="EMBL/GenBank/DDBJ databases">
        <authorList>
            <person name="Bertelli C."/>
        </authorList>
    </citation>
    <scope>NUCLEOTIDE SEQUENCE [LARGE SCALE GENOMIC DNA]</scope>
    <source>
        <strain evidence="10">CRIB-30</strain>
    </source>
</reference>
<dbReference type="GO" id="GO:0003866">
    <property type="term" value="F:3-phosphoshikimate 1-carboxyvinyltransferase activity"/>
    <property type="evidence" value="ECO:0007669"/>
    <property type="project" value="UniProtKB-UniRule"/>
</dbReference>
<feature type="binding site" evidence="7">
    <location>
        <position position="120"/>
    </location>
    <ligand>
        <name>phosphoenolpyruvate</name>
        <dbReference type="ChEBI" id="CHEBI:58702"/>
    </ligand>
</feature>
<dbReference type="PANTHER" id="PTHR21090:SF5">
    <property type="entry name" value="PENTAFUNCTIONAL AROM POLYPEPTIDE"/>
    <property type="match status" value="1"/>
</dbReference>
<dbReference type="AlphaFoldDB" id="A0A0H5DTZ9"/>
<feature type="binding site" evidence="7">
    <location>
        <position position="405"/>
    </location>
    <ligand>
        <name>phosphoenolpyruvate</name>
        <dbReference type="ChEBI" id="CHEBI:58702"/>
    </ligand>
</feature>
<dbReference type="InterPro" id="IPR013792">
    <property type="entry name" value="RNA3'P_cycl/enolpyr_Trfase_a/b"/>
</dbReference>
<dbReference type="InterPro" id="IPR006264">
    <property type="entry name" value="EPSP_synthase"/>
</dbReference>
<comment type="similarity">
    <text evidence="2 7">Belongs to the EPSP synthase family.</text>
</comment>
<dbReference type="EC" id="2.5.1.19" evidence="7"/>
<dbReference type="PROSITE" id="PS00885">
    <property type="entry name" value="EPSP_SYNTHASE_2"/>
    <property type="match status" value="1"/>
</dbReference>
<dbReference type="PANTHER" id="PTHR21090">
    <property type="entry name" value="AROM/DEHYDROQUINATE SYNTHASE"/>
    <property type="match status" value="1"/>
</dbReference>
<feature type="active site" description="Proton acceptor" evidence="7">
    <location>
        <position position="307"/>
    </location>
</feature>
<feature type="binding site" evidence="7">
    <location>
        <position position="20"/>
    </location>
    <ligand>
        <name>3-phosphoshikimate</name>
        <dbReference type="ChEBI" id="CHEBI:145989"/>
    </ligand>
</feature>
<dbReference type="GO" id="GO:0008652">
    <property type="term" value="P:amino acid biosynthetic process"/>
    <property type="evidence" value="ECO:0007669"/>
    <property type="project" value="UniProtKB-KW"/>
</dbReference>
<evidence type="ECO:0000256" key="7">
    <source>
        <dbReference type="HAMAP-Rule" id="MF_00210"/>
    </source>
</evidence>
<comment type="pathway">
    <text evidence="1 7">Metabolic intermediate biosynthesis; chorismate biosynthesis; chorismate from D-erythrose 4-phosphate and phosphoenolpyruvate: step 6/7.</text>
</comment>
<feature type="binding site" evidence="7">
    <location>
        <position position="334"/>
    </location>
    <ligand>
        <name>3-phosphoshikimate</name>
        <dbReference type="ChEBI" id="CHEBI:145989"/>
    </ligand>
</feature>
<dbReference type="HAMAP" id="MF_00210">
    <property type="entry name" value="EPSP_synth"/>
    <property type="match status" value="1"/>
</dbReference>
<dbReference type="OrthoDB" id="9809920at2"/>
<comment type="subunit">
    <text evidence="7">Monomer.</text>
</comment>
<dbReference type="EMBL" id="CWGJ01000028">
    <property type="protein sequence ID" value="CRX39374.1"/>
    <property type="molecule type" value="Genomic_DNA"/>
</dbReference>
<accession>A0A0H5DTZ9</accession>
<evidence type="ECO:0000256" key="5">
    <source>
        <dbReference type="ARBA" id="ARBA00023141"/>
    </source>
</evidence>
<dbReference type="NCBIfam" id="TIGR01356">
    <property type="entry name" value="aroA"/>
    <property type="match status" value="1"/>
</dbReference>
<dbReference type="Gene3D" id="3.65.10.10">
    <property type="entry name" value="Enolpyruvate transferase domain"/>
    <property type="match status" value="2"/>
</dbReference>
<evidence type="ECO:0000259" key="8">
    <source>
        <dbReference type="Pfam" id="PF00275"/>
    </source>
</evidence>
<feature type="binding site" evidence="7">
    <location>
        <position position="25"/>
    </location>
    <ligand>
        <name>3-phosphoshikimate</name>
        <dbReference type="ChEBI" id="CHEBI:145989"/>
    </ligand>
</feature>
<dbReference type="InterPro" id="IPR001986">
    <property type="entry name" value="Enolpyruvate_Tfrase_dom"/>
</dbReference>